<dbReference type="InterPro" id="IPR025529">
    <property type="entry name" value="DUF4416"/>
</dbReference>
<dbReference type="AlphaFoldDB" id="A0A968GC91"/>
<comment type="caution">
    <text evidence="1">The sequence shown here is derived from an EMBL/GenBank/DDBJ whole genome shotgun (WGS) entry which is preliminary data.</text>
</comment>
<gene>
    <name evidence="1" type="ORF">HCT46_04770</name>
</gene>
<accession>A0A968GC91</accession>
<dbReference type="Proteomes" id="UP000752013">
    <property type="component" value="Unassembled WGS sequence"/>
</dbReference>
<sequence>MGLATHYTKEKLMMGLLFHHLDQAKLAKELTQQHWGSCDYESAIFNFSDHSPYYDKEMNGTVFRQFFSFTALIEPDQLATIKTITNDIEKTFQHNGYRPINLDPGLINTGRLVLATTKNATHRIALQHGIYGELTLFYSRKSWNPFPWTYPDFRSEAVQAVLSDIRNLYRKNIREN</sequence>
<organism evidence="1 2">
    <name type="scientific">Entomospira nematocerorum</name>
    <dbReference type="NCBI Taxonomy" id="2719987"/>
    <lineage>
        <taxon>Bacteria</taxon>
        <taxon>Pseudomonadati</taxon>
        <taxon>Spirochaetota</taxon>
        <taxon>Spirochaetia</taxon>
        <taxon>Spirochaetales</taxon>
        <taxon>Spirochaetaceae</taxon>
        <taxon>Entomospira</taxon>
    </lineage>
</organism>
<protein>
    <submittedName>
        <fullName evidence="1">DUF4416 family protein</fullName>
    </submittedName>
</protein>
<reference evidence="1" key="1">
    <citation type="submission" date="2020-03" db="EMBL/GenBank/DDBJ databases">
        <title>Spirochaetal bacteria isolated from arthropods constitute a novel genus Entomospira genus novum within the order Spirochaetales.</title>
        <authorList>
            <person name="Grana-Miraglia L."/>
            <person name="Sikutova S."/>
            <person name="Fingerle V."/>
            <person name="Sing A."/>
            <person name="Castillo-Ramirez S."/>
            <person name="Margos G."/>
            <person name="Rudolf I."/>
        </authorList>
    </citation>
    <scope>NUCLEOTIDE SEQUENCE</scope>
    <source>
        <strain evidence="1">BR208</strain>
    </source>
</reference>
<name>A0A968GC91_9SPIO</name>
<proteinExistence type="predicted"/>
<dbReference type="RefSeq" id="WP_167703648.1">
    <property type="nucleotide sequence ID" value="NZ_CP118168.1"/>
</dbReference>
<evidence type="ECO:0000313" key="1">
    <source>
        <dbReference type="EMBL" id="NIZ47227.1"/>
    </source>
</evidence>
<dbReference type="Pfam" id="PF14385">
    <property type="entry name" value="DUF4416"/>
    <property type="match status" value="1"/>
</dbReference>
<dbReference type="EMBL" id="JAATLK010000001">
    <property type="protein sequence ID" value="NIZ47227.1"/>
    <property type="molecule type" value="Genomic_DNA"/>
</dbReference>
<keyword evidence="2" id="KW-1185">Reference proteome</keyword>
<evidence type="ECO:0000313" key="2">
    <source>
        <dbReference type="Proteomes" id="UP000752013"/>
    </source>
</evidence>